<dbReference type="InterPro" id="IPR036138">
    <property type="entry name" value="PBP_dimer_sf"/>
</dbReference>
<keyword evidence="16" id="KW-0131">Cell cycle</keyword>
<dbReference type="GO" id="GO:0008658">
    <property type="term" value="F:penicillin binding"/>
    <property type="evidence" value="ECO:0007669"/>
    <property type="project" value="InterPro"/>
</dbReference>
<keyword evidence="9" id="KW-0573">Peptidoglycan synthesis</keyword>
<dbReference type="Pfam" id="PF00905">
    <property type="entry name" value="Transpeptidase"/>
    <property type="match status" value="1"/>
</dbReference>
<dbReference type="SUPFAM" id="SSF56601">
    <property type="entry name" value="beta-lactamase/transpeptidase-like"/>
    <property type="match status" value="1"/>
</dbReference>
<keyword evidence="6" id="KW-1003">Cell membrane</keyword>
<dbReference type="Pfam" id="PF03717">
    <property type="entry name" value="PBP_dimer"/>
    <property type="match status" value="1"/>
</dbReference>
<keyword evidence="16" id="KW-0132">Cell division</keyword>
<evidence type="ECO:0000256" key="6">
    <source>
        <dbReference type="ARBA" id="ARBA00022475"/>
    </source>
</evidence>
<dbReference type="Gene3D" id="3.40.710.10">
    <property type="entry name" value="DD-peptidase/beta-lactamase superfamily"/>
    <property type="match status" value="1"/>
</dbReference>
<comment type="similarity">
    <text evidence="4">Belongs to the transpeptidase family.</text>
</comment>
<keyword evidence="12" id="KW-0961">Cell wall biogenesis/degradation</keyword>
<comment type="subcellular location">
    <subcellularLocation>
        <location evidence="2">Cell membrane</location>
    </subcellularLocation>
    <subcellularLocation>
        <location evidence="1">Membrane</location>
        <topology evidence="1">Single-pass membrane protein</topology>
    </subcellularLocation>
</comment>
<dbReference type="InterPro" id="IPR001460">
    <property type="entry name" value="PCN-bd_Tpept"/>
</dbReference>
<dbReference type="GO" id="GO:0071555">
    <property type="term" value="P:cell wall organization"/>
    <property type="evidence" value="ECO:0007669"/>
    <property type="project" value="UniProtKB-KW"/>
</dbReference>
<comment type="catalytic activity">
    <reaction evidence="13">
        <text>Preferential cleavage: (Ac)2-L-Lys-D-Ala-|-D-Ala. Also transpeptidation of peptidyl-alanyl moieties that are N-acyl substituents of D-alanine.</text>
        <dbReference type="EC" id="3.4.16.4"/>
    </reaction>
</comment>
<dbReference type="SUPFAM" id="SSF56519">
    <property type="entry name" value="Penicillin binding protein dimerisation domain"/>
    <property type="match status" value="1"/>
</dbReference>
<dbReference type="EMBL" id="JACHGH010000011">
    <property type="protein sequence ID" value="MBB6454627.1"/>
    <property type="molecule type" value="Genomic_DNA"/>
</dbReference>
<feature type="domain" description="Penicillin-binding protein transpeptidase" evidence="14">
    <location>
        <begin position="339"/>
        <end position="667"/>
    </location>
</feature>
<evidence type="ECO:0000256" key="12">
    <source>
        <dbReference type="ARBA" id="ARBA00023316"/>
    </source>
</evidence>
<feature type="domain" description="Penicillin-binding protein dimerisation" evidence="15">
    <location>
        <begin position="54"/>
        <end position="289"/>
    </location>
</feature>
<sequence>MKKKSHLPFRLNVLFFLIFLLFSLLILQLGVVQILTGEEAQRVLDETEETVTSVPVPRGEMYDRNGNIIVENTPKYAITYTPPKHVQPDEKLDVAQKLASYIKKDDGDVTKRDKKDYWILINHEEAYAKLSDEEKAEMDNEEEYYAVLDRITDGELAQLTEADLEVIAVKRELDQAIELTPHIVKNEEVTDTEYATVAEHLSEMPGVNVTTDWERHLPFHPTFSNFVGGLTSHDEGILRDKADFYLTRQYSRNDRVGKSFLEEQYETILSGQKELYRHITDSQNNILGTELVHEGKQGKSLVLTIDMELQKKIDQIVEEELTIAIENHPGKNRFMKDALVVMMNPKTGEVLSITGKRYYRATDEEPAHVKDESYRVVYDAHLPGSAIKGATVLAGFQSGVINKSTTFFDRPIKIAGTPWKSSYDTLRSVNYLSALERSSNVFMYFIAMRMGGDYTYVENAPLDYDSDAFRQMRNYFKQFGLGIETGIDLPYEATGYEGEVYSPGFLMDYAIGQYEPFTALQLAQYISTIANDGYRVKPHLVKEIRESNNNGELGPIYKVMEPEVINRIEMDQEYIDAVQNGLYRVFNGTRGTAAGTFADKPYVAAGKTGTAQNMIYENGQLVEETENLTLVGYAPYDNPEIAFSIIVPNVGVRTRTGINNKIGERILDAYFELNEEKEGEGEEEVDN</sequence>
<comment type="pathway">
    <text evidence="3">Cell wall biogenesis; peptidoglycan biosynthesis.</text>
</comment>
<keyword evidence="11" id="KW-0472">Membrane</keyword>
<protein>
    <recommendedName>
        <fullName evidence="5">serine-type D-Ala-D-Ala carboxypeptidase</fullName>
        <ecNumber evidence="5">3.4.16.4</ecNumber>
    </recommendedName>
</protein>
<evidence type="ECO:0000313" key="17">
    <source>
        <dbReference type="Proteomes" id="UP000581688"/>
    </source>
</evidence>
<evidence type="ECO:0000256" key="4">
    <source>
        <dbReference type="ARBA" id="ARBA00007171"/>
    </source>
</evidence>
<evidence type="ECO:0000256" key="9">
    <source>
        <dbReference type="ARBA" id="ARBA00022984"/>
    </source>
</evidence>
<comment type="caution">
    <text evidence="16">The sequence shown here is derived from an EMBL/GenBank/DDBJ whole genome shotgun (WGS) entry which is preliminary data.</text>
</comment>
<accession>A0A841Q8M3</accession>
<keyword evidence="17" id="KW-1185">Reference proteome</keyword>
<evidence type="ECO:0000259" key="14">
    <source>
        <dbReference type="Pfam" id="PF00905"/>
    </source>
</evidence>
<evidence type="ECO:0000313" key="16">
    <source>
        <dbReference type="EMBL" id="MBB6454627.1"/>
    </source>
</evidence>
<dbReference type="AlphaFoldDB" id="A0A841Q8M3"/>
<dbReference type="Gene3D" id="3.90.1310.10">
    <property type="entry name" value="Penicillin-binding protein 2a (Domain 2)"/>
    <property type="match status" value="1"/>
</dbReference>
<evidence type="ECO:0000256" key="8">
    <source>
        <dbReference type="ARBA" id="ARBA00022960"/>
    </source>
</evidence>
<name>A0A841Q8M3_9BACI</name>
<evidence type="ECO:0000256" key="1">
    <source>
        <dbReference type="ARBA" id="ARBA00004167"/>
    </source>
</evidence>
<dbReference type="Gene3D" id="1.10.10.1230">
    <property type="entry name" value="Penicillin-binding protein, N-terminal non-catalytic domain, head sub-domain"/>
    <property type="match status" value="1"/>
</dbReference>
<dbReference type="GO" id="GO:0071972">
    <property type="term" value="F:peptidoglycan L,D-transpeptidase activity"/>
    <property type="evidence" value="ECO:0007669"/>
    <property type="project" value="TreeGrafter"/>
</dbReference>
<proteinExistence type="inferred from homology"/>
<dbReference type="GO" id="GO:0009002">
    <property type="term" value="F:serine-type D-Ala-D-Ala carboxypeptidase activity"/>
    <property type="evidence" value="ECO:0007669"/>
    <property type="project" value="UniProtKB-EC"/>
</dbReference>
<dbReference type="Proteomes" id="UP000581688">
    <property type="component" value="Unassembled WGS sequence"/>
</dbReference>
<dbReference type="GO" id="GO:0008360">
    <property type="term" value="P:regulation of cell shape"/>
    <property type="evidence" value="ECO:0007669"/>
    <property type="project" value="UniProtKB-KW"/>
</dbReference>
<evidence type="ECO:0000256" key="2">
    <source>
        <dbReference type="ARBA" id="ARBA00004236"/>
    </source>
</evidence>
<organism evidence="16 17">
    <name type="scientific">Salirhabdus euzebyi</name>
    <dbReference type="NCBI Taxonomy" id="394506"/>
    <lineage>
        <taxon>Bacteria</taxon>
        <taxon>Bacillati</taxon>
        <taxon>Bacillota</taxon>
        <taxon>Bacilli</taxon>
        <taxon>Bacillales</taxon>
        <taxon>Bacillaceae</taxon>
        <taxon>Salirhabdus</taxon>
    </lineage>
</organism>
<dbReference type="GO" id="GO:0005886">
    <property type="term" value="C:plasma membrane"/>
    <property type="evidence" value="ECO:0007669"/>
    <property type="project" value="UniProtKB-SubCell"/>
</dbReference>
<dbReference type="RefSeq" id="WP_174497130.1">
    <property type="nucleotide sequence ID" value="NZ_CADDWK010000012.1"/>
</dbReference>
<evidence type="ECO:0000256" key="3">
    <source>
        <dbReference type="ARBA" id="ARBA00004752"/>
    </source>
</evidence>
<keyword evidence="7" id="KW-0812">Transmembrane</keyword>
<dbReference type="InterPro" id="IPR050515">
    <property type="entry name" value="Beta-lactam/transpept"/>
</dbReference>
<dbReference type="InterPro" id="IPR005311">
    <property type="entry name" value="PBP_dimer"/>
</dbReference>
<dbReference type="GO" id="GO:0009252">
    <property type="term" value="P:peptidoglycan biosynthetic process"/>
    <property type="evidence" value="ECO:0007669"/>
    <property type="project" value="UniProtKB-UniPathway"/>
</dbReference>
<dbReference type="GO" id="GO:0051301">
    <property type="term" value="P:cell division"/>
    <property type="evidence" value="ECO:0007669"/>
    <property type="project" value="UniProtKB-KW"/>
</dbReference>
<gene>
    <name evidence="16" type="ORF">HNQ94_003116</name>
</gene>
<dbReference type="PANTHER" id="PTHR30627:SF2">
    <property type="entry name" value="PEPTIDOGLYCAN D,D-TRANSPEPTIDASE MRDA"/>
    <property type="match status" value="1"/>
</dbReference>
<evidence type="ECO:0000256" key="13">
    <source>
        <dbReference type="ARBA" id="ARBA00034000"/>
    </source>
</evidence>
<keyword evidence="8" id="KW-0133">Cell shape</keyword>
<dbReference type="PANTHER" id="PTHR30627">
    <property type="entry name" value="PEPTIDOGLYCAN D,D-TRANSPEPTIDASE"/>
    <property type="match status" value="1"/>
</dbReference>
<dbReference type="EC" id="3.4.16.4" evidence="5"/>
<dbReference type="UniPathway" id="UPA00219"/>
<evidence type="ECO:0000256" key="5">
    <source>
        <dbReference type="ARBA" id="ARBA00012448"/>
    </source>
</evidence>
<evidence type="ECO:0000256" key="11">
    <source>
        <dbReference type="ARBA" id="ARBA00023136"/>
    </source>
</evidence>
<reference evidence="16 17" key="1">
    <citation type="submission" date="2020-08" db="EMBL/GenBank/DDBJ databases">
        <title>Genomic Encyclopedia of Type Strains, Phase IV (KMG-IV): sequencing the most valuable type-strain genomes for metagenomic binning, comparative biology and taxonomic classification.</title>
        <authorList>
            <person name="Goeker M."/>
        </authorList>
    </citation>
    <scope>NUCLEOTIDE SEQUENCE [LARGE SCALE GENOMIC DNA]</scope>
    <source>
        <strain evidence="16 17">DSM 19612</strain>
    </source>
</reference>
<dbReference type="InterPro" id="IPR012338">
    <property type="entry name" value="Beta-lactam/transpept-like"/>
</dbReference>
<evidence type="ECO:0000256" key="10">
    <source>
        <dbReference type="ARBA" id="ARBA00022989"/>
    </source>
</evidence>
<evidence type="ECO:0000256" key="7">
    <source>
        <dbReference type="ARBA" id="ARBA00022692"/>
    </source>
</evidence>
<keyword evidence="10" id="KW-1133">Transmembrane helix</keyword>
<evidence type="ECO:0000259" key="15">
    <source>
        <dbReference type="Pfam" id="PF03717"/>
    </source>
</evidence>